<gene>
    <name evidence="1" type="ORF">T265_12255</name>
</gene>
<dbReference type="RefSeq" id="XP_009177756.1">
    <property type="nucleotide sequence ID" value="XM_009179492.1"/>
</dbReference>
<accession>A0A074YZ57</accession>
<sequence>MFGPVGCEQAIVTCDCFILRQSQRLDSISRISSNMGELEPQNYTKRHEECPDLHSLFPSSVLYRGAVSCYVCHTEPHRWKPNAVCIKQRVEQSHVKE</sequence>
<reference evidence="1 2" key="1">
    <citation type="submission" date="2013-11" db="EMBL/GenBank/DDBJ databases">
        <title>Opisthorchis viverrini - life in the bile duct.</title>
        <authorList>
            <person name="Young N.D."/>
            <person name="Nagarajan N."/>
            <person name="Lin S.J."/>
            <person name="Korhonen P.K."/>
            <person name="Jex A.R."/>
            <person name="Hall R.S."/>
            <person name="Safavi-Hemami H."/>
            <person name="Kaewkong W."/>
            <person name="Bertrand D."/>
            <person name="Gao S."/>
            <person name="Seet Q."/>
            <person name="Wongkham S."/>
            <person name="Teh B.T."/>
            <person name="Wongkham C."/>
            <person name="Intapan P.M."/>
            <person name="Maleewong W."/>
            <person name="Yang X."/>
            <person name="Hu M."/>
            <person name="Wang Z."/>
            <person name="Hofmann A."/>
            <person name="Sternberg P.W."/>
            <person name="Tan P."/>
            <person name="Wang J."/>
            <person name="Gasser R.B."/>
        </authorList>
    </citation>
    <scope>NUCLEOTIDE SEQUENCE [LARGE SCALE GENOMIC DNA]</scope>
</reference>
<dbReference type="EMBL" id="KL600603">
    <property type="protein sequence ID" value="KER18497.1"/>
    <property type="molecule type" value="Genomic_DNA"/>
</dbReference>
<dbReference type="GeneID" id="20326423"/>
<protein>
    <submittedName>
        <fullName evidence="1">Uncharacterized protein</fullName>
    </submittedName>
</protein>
<evidence type="ECO:0000313" key="1">
    <source>
        <dbReference type="EMBL" id="KER18497.1"/>
    </source>
</evidence>
<organism evidence="1 2">
    <name type="scientific">Opisthorchis viverrini</name>
    <name type="common">Southeast Asian liver fluke</name>
    <dbReference type="NCBI Taxonomy" id="6198"/>
    <lineage>
        <taxon>Eukaryota</taxon>
        <taxon>Metazoa</taxon>
        <taxon>Spiralia</taxon>
        <taxon>Lophotrochozoa</taxon>
        <taxon>Platyhelminthes</taxon>
        <taxon>Trematoda</taxon>
        <taxon>Digenea</taxon>
        <taxon>Opisthorchiida</taxon>
        <taxon>Opisthorchiata</taxon>
        <taxon>Opisthorchiidae</taxon>
        <taxon>Opisthorchis</taxon>
    </lineage>
</organism>
<dbReference type="Proteomes" id="UP000054324">
    <property type="component" value="Unassembled WGS sequence"/>
</dbReference>
<proteinExistence type="predicted"/>
<dbReference type="CTD" id="20326423"/>
<keyword evidence="2" id="KW-1185">Reference proteome</keyword>
<dbReference type="KEGG" id="ovi:T265_12255"/>
<evidence type="ECO:0000313" key="2">
    <source>
        <dbReference type="Proteomes" id="UP000054324"/>
    </source>
</evidence>
<name>A0A074YZ57_OPIVI</name>
<dbReference type="AlphaFoldDB" id="A0A074YZ57"/>